<sequence>MEPPPPPEHSKPSPHRFLVSSSSHPSKKFKTVPTTPTNDGQPVQHATKRVKFAENSSEPRPAPRFMLSQNTTEATFTKPTFVNATTSLITSEDPLPEVFSPNRRGQRFVAGGMAAQLQSWVEELRDQATAARGNVSGARESDFSTMIEVETRHGDDVLFITGKDPHNWVTRAMLVQQAGHATNDMLLQPATRIGLRNPTWQVDLDSESWTVAADWKILQ</sequence>
<accession>A0A9P4MFT4</accession>
<dbReference type="OrthoDB" id="5389296at2759"/>
<dbReference type="EMBL" id="ML996088">
    <property type="protein sequence ID" value="KAF2151422.1"/>
    <property type="molecule type" value="Genomic_DNA"/>
</dbReference>
<dbReference type="Proteomes" id="UP000799439">
    <property type="component" value="Unassembled WGS sequence"/>
</dbReference>
<evidence type="ECO:0000313" key="3">
    <source>
        <dbReference type="Proteomes" id="UP000799439"/>
    </source>
</evidence>
<dbReference type="AlphaFoldDB" id="A0A9P4MFT4"/>
<proteinExistence type="predicted"/>
<feature type="compositionally biased region" description="Polar residues" evidence="1">
    <location>
        <begin position="32"/>
        <end position="41"/>
    </location>
</feature>
<gene>
    <name evidence="2" type="ORF">K461DRAFT_172829</name>
</gene>
<keyword evidence="3" id="KW-1185">Reference proteome</keyword>
<comment type="caution">
    <text evidence="2">The sequence shown here is derived from an EMBL/GenBank/DDBJ whole genome shotgun (WGS) entry which is preliminary data.</text>
</comment>
<reference evidence="2" key="1">
    <citation type="journal article" date="2020" name="Stud. Mycol.">
        <title>101 Dothideomycetes genomes: a test case for predicting lifestyles and emergence of pathogens.</title>
        <authorList>
            <person name="Haridas S."/>
            <person name="Albert R."/>
            <person name="Binder M."/>
            <person name="Bloem J."/>
            <person name="Labutti K."/>
            <person name="Salamov A."/>
            <person name="Andreopoulos B."/>
            <person name="Baker S."/>
            <person name="Barry K."/>
            <person name="Bills G."/>
            <person name="Bluhm B."/>
            <person name="Cannon C."/>
            <person name="Castanera R."/>
            <person name="Culley D."/>
            <person name="Daum C."/>
            <person name="Ezra D."/>
            <person name="Gonzalez J."/>
            <person name="Henrissat B."/>
            <person name="Kuo A."/>
            <person name="Liang C."/>
            <person name="Lipzen A."/>
            <person name="Lutzoni F."/>
            <person name="Magnuson J."/>
            <person name="Mondo S."/>
            <person name="Nolan M."/>
            <person name="Ohm R."/>
            <person name="Pangilinan J."/>
            <person name="Park H.-J."/>
            <person name="Ramirez L."/>
            <person name="Alfaro M."/>
            <person name="Sun H."/>
            <person name="Tritt A."/>
            <person name="Yoshinaga Y."/>
            <person name="Zwiers L.-H."/>
            <person name="Turgeon B."/>
            <person name="Goodwin S."/>
            <person name="Spatafora J."/>
            <person name="Crous P."/>
            <person name="Grigoriev I."/>
        </authorList>
    </citation>
    <scope>NUCLEOTIDE SEQUENCE</scope>
    <source>
        <strain evidence="2">CBS 260.36</strain>
    </source>
</reference>
<evidence type="ECO:0000256" key="1">
    <source>
        <dbReference type="SAM" id="MobiDB-lite"/>
    </source>
</evidence>
<protein>
    <submittedName>
        <fullName evidence="2">Uncharacterized protein</fullName>
    </submittedName>
</protein>
<organism evidence="2 3">
    <name type="scientific">Myriangium duriaei CBS 260.36</name>
    <dbReference type="NCBI Taxonomy" id="1168546"/>
    <lineage>
        <taxon>Eukaryota</taxon>
        <taxon>Fungi</taxon>
        <taxon>Dikarya</taxon>
        <taxon>Ascomycota</taxon>
        <taxon>Pezizomycotina</taxon>
        <taxon>Dothideomycetes</taxon>
        <taxon>Dothideomycetidae</taxon>
        <taxon>Myriangiales</taxon>
        <taxon>Myriangiaceae</taxon>
        <taxon>Myriangium</taxon>
    </lineage>
</organism>
<evidence type="ECO:0000313" key="2">
    <source>
        <dbReference type="EMBL" id="KAF2151422.1"/>
    </source>
</evidence>
<name>A0A9P4MFT4_9PEZI</name>
<feature type="region of interest" description="Disordered" evidence="1">
    <location>
        <begin position="1"/>
        <end position="45"/>
    </location>
</feature>